<evidence type="ECO:0000313" key="15">
    <source>
        <dbReference type="Proteomes" id="UP001106592"/>
    </source>
</evidence>
<evidence type="ECO:0000256" key="4">
    <source>
        <dbReference type="ARBA" id="ARBA00022500"/>
    </source>
</evidence>
<keyword evidence="8 10" id="KW-0807">Transducer</keyword>
<evidence type="ECO:0000256" key="2">
    <source>
        <dbReference type="ARBA" id="ARBA00022475"/>
    </source>
</evidence>
<keyword evidence="6 11" id="KW-1133">Transmembrane helix</keyword>
<evidence type="ECO:0000256" key="11">
    <source>
        <dbReference type="SAM" id="Phobius"/>
    </source>
</evidence>
<dbReference type="FunFam" id="1.10.287.950:FF:000001">
    <property type="entry name" value="Methyl-accepting chemotaxis sensory transducer"/>
    <property type="match status" value="1"/>
</dbReference>
<protein>
    <submittedName>
        <fullName evidence="14">Methyl-accepting chemotaxis protein</fullName>
    </submittedName>
</protein>
<organism evidence="14 15">
    <name type="scientific">Pseudomonas aegrilactucae</name>
    <dbReference type="NCBI Taxonomy" id="2854028"/>
    <lineage>
        <taxon>Bacteria</taxon>
        <taxon>Pseudomonadati</taxon>
        <taxon>Pseudomonadota</taxon>
        <taxon>Gammaproteobacteria</taxon>
        <taxon>Pseudomonadales</taxon>
        <taxon>Pseudomonadaceae</taxon>
        <taxon>Pseudomonas</taxon>
    </lineage>
</organism>
<keyword evidence="4" id="KW-0145">Chemotaxis</keyword>
<dbReference type="GO" id="GO:0006935">
    <property type="term" value="P:chemotaxis"/>
    <property type="evidence" value="ECO:0007669"/>
    <property type="project" value="UniProtKB-KW"/>
</dbReference>
<evidence type="ECO:0000256" key="10">
    <source>
        <dbReference type="PROSITE-ProRule" id="PRU00284"/>
    </source>
</evidence>
<feature type="transmembrane region" description="Helical" evidence="11">
    <location>
        <begin position="299"/>
        <end position="322"/>
    </location>
</feature>
<evidence type="ECO:0000256" key="8">
    <source>
        <dbReference type="ARBA" id="ARBA00023224"/>
    </source>
</evidence>
<feature type="domain" description="HAMP" evidence="13">
    <location>
        <begin position="323"/>
        <end position="375"/>
    </location>
</feature>
<sequence length="653" mass="70104">MLKNLPLRMKLMLILLLPLLGFLTLAGVFVVDNYKTLRDMETTVTASSTAQKISQLITTLQRERGASGVFIGSRGSTMGDRLAQMRKQSDDSIAAVRALSGTPNAELDTVIRALDGLAQTRATVDKLALSSAESGVRYTEIIKTLIGYTHSLESRVNNATIVHALGALNQFIEMKERAGRERVVLGLVFNQDRFDETLLSSFSRNLGEFTAYADAFRRKAPAASLQHFDKEMQASAAVEVGKLQRLAFEVPLGQPLGVKPQAWFDLATQRIDLMGEVEVALGQSVGSLASHTRDAASRALWLTIGAAIIALLAVSVLAYLIIRNINEAVGEVNRVLGALAQRDLTARATYESKDEFGQISRNLNSMAQEIKGIVEEIGNATTQVATAAEESSLVTLQTSQSVERQRQGTELVATAINEMSATVREVARSTSDAAQMSQQVNTSTAQGRSEIESTVVLIQQLSAQAEQTASIIGDLKHESDAISSVLDVIRGIAEQTNLLALNAAIEAARAGDHGRGFAVVASEVRTLAQKTQESTGNIQQMISNLQAGSDRATTSMHETLGKAQAGAVKVERAGELLVEIAEGVASISDRNIQIASAAEEQTAVSEDINRNVNEINDLVIQVSAGAQQTAVTSQELARLAEHQQQLVGRFKMA</sequence>
<dbReference type="Proteomes" id="UP001106592">
    <property type="component" value="Unassembled WGS sequence"/>
</dbReference>
<dbReference type="GO" id="GO:0005886">
    <property type="term" value="C:plasma membrane"/>
    <property type="evidence" value="ECO:0007669"/>
    <property type="project" value="UniProtKB-SubCell"/>
</dbReference>
<comment type="subcellular location">
    <subcellularLocation>
        <location evidence="1">Cell membrane</location>
        <topology evidence="1">Multi-pass membrane protein</topology>
    </subcellularLocation>
</comment>
<dbReference type="InterPro" id="IPR013587">
    <property type="entry name" value="Nitrate/nitrite_sensing"/>
</dbReference>
<proteinExistence type="inferred from homology"/>
<dbReference type="CDD" id="cd11386">
    <property type="entry name" value="MCP_signal"/>
    <property type="match status" value="1"/>
</dbReference>
<keyword evidence="7 11" id="KW-0472">Membrane</keyword>
<evidence type="ECO:0000256" key="3">
    <source>
        <dbReference type="ARBA" id="ARBA00022481"/>
    </source>
</evidence>
<dbReference type="PANTHER" id="PTHR32089:SF120">
    <property type="entry name" value="METHYL-ACCEPTING CHEMOTAXIS PROTEIN TLPQ"/>
    <property type="match status" value="1"/>
</dbReference>
<accession>A0A9Q2XK00</accession>
<evidence type="ECO:0000259" key="12">
    <source>
        <dbReference type="PROSITE" id="PS50111"/>
    </source>
</evidence>
<keyword evidence="3" id="KW-0488">Methylation</keyword>
<keyword evidence="5 11" id="KW-0812">Transmembrane</keyword>
<dbReference type="InterPro" id="IPR003660">
    <property type="entry name" value="HAMP_dom"/>
</dbReference>
<dbReference type="InterPro" id="IPR004089">
    <property type="entry name" value="MCPsignal_dom"/>
</dbReference>
<evidence type="ECO:0000256" key="9">
    <source>
        <dbReference type="ARBA" id="ARBA00029447"/>
    </source>
</evidence>
<dbReference type="GO" id="GO:0007165">
    <property type="term" value="P:signal transduction"/>
    <property type="evidence" value="ECO:0007669"/>
    <property type="project" value="UniProtKB-KW"/>
</dbReference>
<evidence type="ECO:0000256" key="6">
    <source>
        <dbReference type="ARBA" id="ARBA00022989"/>
    </source>
</evidence>
<comment type="caution">
    <text evidence="14">The sequence shown here is derived from an EMBL/GenBank/DDBJ whole genome shotgun (WGS) entry which is preliminary data.</text>
</comment>
<keyword evidence="15" id="KW-1185">Reference proteome</keyword>
<dbReference type="Pfam" id="PF00672">
    <property type="entry name" value="HAMP"/>
    <property type="match status" value="1"/>
</dbReference>
<dbReference type="PANTHER" id="PTHR32089">
    <property type="entry name" value="METHYL-ACCEPTING CHEMOTAXIS PROTEIN MCPB"/>
    <property type="match status" value="1"/>
</dbReference>
<name>A0A9Q2XK00_9PSED</name>
<gene>
    <name evidence="14" type="ORF">KUO17_11985</name>
</gene>
<dbReference type="SMART" id="SM00304">
    <property type="entry name" value="HAMP"/>
    <property type="match status" value="2"/>
</dbReference>
<evidence type="ECO:0000256" key="7">
    <source>
        <dbReference type="ARBA" id="ARBA00023136"/>
    </source>
</evidence>
<comment type="similarity">
    <text evidence="9">Belongs to the methyl-accepting chemotaxis (MCP) protein family.</text>
</comment>
<reference evidence="14" key="2">
    <citation type="journal article" date="2023" name="Plant Pathol.">
        <title>Dismantling and reorganizing Pseudomonas marginalis sensu#lato.</title>
        <authorList>
            <person name="Sawada H."/>
            <person name="Fujikawa T."/>
            <person name="Satou M."/>
        </authorList>
    </citation>
    <scope>NUCLEOTIDE SEQUENCE</scope>
    <source>
        <strain evidence="14">MAFF 301350</strain>
    </source>
</reference>
<dbReference type="Pfam" id="PF08376">
    <property type="entry name" value="NIT"/>
    <property type="match status" value="1"/>
</dbReference>
<evidence type="ECO:0000259" key="13">
    <source>
        <dbReference type="PROSITE" id="PS50885"/>
    </source>
</evidence>
<evidence type="ECO:0000256" key="5">
    <source>
        <dbReference type="ARBA" id="ARBA00022692"/>
    </source>
</evidence>
<dbReference type="Pfam" id="PF00015">
    <property type="entry name" value="MCPsignal"/>
    <property type="match status" value="1"/>
</dbReference>
<dbReference type="SMART" id="SM00283">
    <property type="entry name" value="MA"/>
    <property type="match status" value="1"/>
</dbReference>
<dbReference type="EMBL" id="JAHTBI010000039">
    <property type="protein sequence ID" value="MBV6287740.1"/>
    <property type="molecule type" value="Genomic_DNA"/>
</dbReference>
<dbReference type="CDD" id="cd06225">
    <property type="entry name" value="HAMP"/>
    <property type="match status" value="1"/>
</dbReference>
<dbReference type="AlphaFoldDB" id="A0A9Q2XK00"/>
<reference evidence="14" key="1">
    <citation type="journal article" date="2022" name="Int. J. Syst. Evol. Microbiol.">
        <title>Pseudomonas aegrilactucae sp. nov. and Pseudomonas morbosilactucae sp. nov., pathogens causing bacterial rot of lettuce in Japan.</title>
        <authorList>
            <person name="Sawada H."/>
            <person name="Fujikawa T."/>
            <person name="Satou M."/>
        </authorList>
    </citation>
    <scope>NUCLEOTIDE SEQUENCE</scope>
    <source>
        <strain evidence="14">MAFF 301350</strain>
    </source>
</reference>
<evidence type="ECO:0000313" key="14">
    <source>
        <dbReference type="EMBL" id="MBV6287740.1"/>
    </source>
</evidence>
<feature type="domain" description="Methyl-accepting transducer" evidence="12">
    <location>
        <begin position="380"/>
        <end position="616"/>
    </location>
</feature>
<dbReference type="PROSITE" id="PS50111">
    <property type="entry name" value="CHEMOTAXIS_TRANSDUC_2"/>
    <property type="match status" value="1"/>
</dbReference>
<dbReference type="PROSITE" id="PS50885">
    <property type="entry name" value="HAMP"/>
    <property type="match status" value="1"/>
</dbReference>
<keyword evidence="2" id="KW-1003">Cell membrane</keyword>
<evidence type="ECO:0000256" key="1">
    <source>
        <dbReference type="ARBA" id="ARBA00004651"/>
    </source>
</evidence>